<accession>A0ABU0U7U0</accession>
<evidence type="ECO:0000313" key="1">
    <source>
        <dbReference type="EMBL" id="MDQ1150864.1"/>
    </source>
</evidence>
<evidence type="ECO:0008006" key="3">
    <source>
        <dbReference type="Google" id="ProtNLM"/>
    </source>
</evidence>
<dbReference type="RefSeq" id="WP_307186443.1">
    <property type="nucleotide sequence ID" value="NZ_JAUTBA010000001.1"/>
</dbReference>
<evidence type="ECO:0000313" key="2">
    <source>
        <dbReference type="Proteomes" id="UP001244640"/>
    </source>
</evidence>
<reference evidence="1 2" key="1">
    <citation type="submission" date="2023-07" db="EMBL/GenBank/DDBJ databases">
        <title>Functional and genomic diversity of the sorghum phyllosphere microbiome.</title>
        <authorList>
            <person name="Shade A."/>
        </authorList>
    </citation>
    <scope>NUCLEOTIDE SEQUENCE [LARGE SCALE GENOMIC DNA]</scope>
    <source>
        <strain evidence="1 2">SORGH_AS_0892</strain>
    </source>
</reference>
<name>A0ABU0U7U0_9SPHI</name>
<sequence length="1783" mass="206461">MDIIREASDKIKGISLQKLRALTLAFDTIEKNENAQLHIAIEYVGDVYIYSENRRHIEENKNYDSRNFSFVSPQVLNTIVYFLDYWMKDTIGRSKNVVFSFYSTNAIAKEKQTEKLNSLGIILPDNAILTLLEEKSELNESLMGICRSLVLDEYESQYKGKNNHYNDLSEWSLKEWHDFFNQIIWNFGVPDHILVKDQLTQAIHNYSQRCRIPIDGKEEFIRAWLRERLEDNQYEQDITQRFLNNIEIQNIFYKISNNQIPNNLYSYIDVDYSEFRRRTVEFTESFLHSKYTALSQSNSSPFYLKRVVKKHANEVRINPKSFSESNGNQVVLQDVITGDMSSLIISSKPNFLFGEIGSGKSSIISQFVIDQIRDLERTIIFIPISYLKGRITLDFEPFISAVENFVNHNVMVADKKINIQMLLRSQQRATLVIDGLDELSTSDTKLLIAHLKTTVNNYENIAVIATGRPLELQHLVNFNDWNCLTTLDLTENEIYQLLKNEALNNGFPNDEDAEADTQLRLHFLNGRKELFSIARTPLIICLLRDYLTESLEEESLGTLMYKILSKRLEWDKTDAKTSYQKFFDVFPSTYQREKIIGVIAAAIAGTDKLFIHEAQLFELINENIGQIPDRNTVVDEAIQFYKNIFLQESDKAFSFTSQPLFEISYGIALADLMRQPDFKLEIVTNNWRAVSFATAISRLKGYSEMIVPFIRTALAELLNFEGNTSYAASIVSESKNEKVAQYYFELVSLLKFRPLTVWRDEGNFNTPDSYSPYVLADTMSLAGEIGFNWFFEEYLNPHHPTHHSDEDLIAHILKNYFTIRSFQLTDGERNSLTDIIPYHMAAKTGWCGEIFSQLALVIPDAFAQEQRYSLVADSINDRLLYTVSKNVIDKGIKAGELKLILGALEIESQRDHFSKATAVRLWLELSEGPMNQVVLQSALNLAARGDDLIFESLVRRIGNEGLKPYLTFTSINMHKGAKDAAILLHEKYQVKDLYVISRPLFSQSDWTDYETPVLRKILDQVLMTDQERSLQYLLKFIPFKKDEEQIPELYLFYSLKLLLSSQDIYINHFLQIVRYMKEYTPIVRYPEIREAFRNLLESYPQYRESLQLATENLDFRLRFNASIILLACFPENSFKELENSVRAADKRISESQEWIRFCMKLNYDHSTLVRLEGLIPDLPEGARYYVLFILYHQKYSLQSSQIEELVRGLLGRGDHFDHDSNYFGGDGLNSLAKDSKLLPLIIHAFESGDKHQIKKAGHQLYYFQLSNLTPQQQAKVYLQECQDNSWALFHFQRFDQAPFNNVDFMLALSAGAESIKADTGDYPLLYECYRLIQSPNKNIALNILKKIVFDESPTGVHELDLAYRWFKTLAKNYPSISEPIGIAAWELTGFPAILDRKDYNPVLYQLAVIASEFNNVPKVELVKILQNYGSQDELTCSLLYRSGKPNIKFVGSKSYPYYLNFFAENKTKIIQLINDTAVDQLLVDSSEIPDAFLDGILSSLLYKIEIKDSLVGATSQTALLFKSIISFCRGETVDFDTLISAGDRIGWPFYNKPANANLRSTVYLIKEMMLEREGSRELYGKMLIDRIKDHQNQYHSEIDEHFKELFNLNILFPVELLGILFDIIENRYYLLKGELLYRILDYVAEKVEKKDFTYLSKLAADYIKGLLGRYEKDIHFEDRTLMFWMFALICFYVDQKSEPYSRTAYLLGLEAIFIFDDGNQYMNQNNRSFKFKGRELLNHSLTIYEKIEPRVLHEVVEFGADKGTPEIKSICKVLRIFAALNDK</sequence>
<comment type="caution">
    <text evidence="1">The sequence shown here is derived from an EMBL/GenBank/DDBJ whole genome shotgun (WGS) entry which is preliminary data.</text>
</comment>
<keyword evidence="2" id="KW-1185">Reference proteome</keyword>
<proteinExistence type="predicted"/>
<dbReference type="InterPro" id="IPR027417">
    <property type="entry name" value="P-loop_NTPase"/>
</dbReference>
<dbReference type="EMBL" id="JAUTBA010000001">
    <property type="protein sequence ID" value="MDQ1150864.1"/>
    <property type="molecule type" value="Genomic_DNA"/>
</dbReference>
<dbReference type="SUPFAM" id="SSF52540">
    <property type="entry name" value="P-loop containing nucleoside triphosphate hydrolases"/>
    <property type="match status" value="1"/>
</dbReference>
<dbReference type="Proteomes" id="UP001244640">
    <property type="component" value="Unassembled WGS sequence"/>
</dbReference>
<organism evidence="1 2">
    <name type="scientific">Sphingobacterium zeae</name>
    <dbReference type="NCBI Taxonomy" id="1776859"/>
    <lineage>
        <taxon>Bacteria</taxon>
        <taxon>Pseudomonadati</taxon>
        <taxon>Bacteroidota</taxon>
        <taxon>Sphingobacteriia</taxon>
        <taxon>Sphingobacteriales</taxon>
        <taxon>Sphingobacteriaceae</taxon>
        <taxon>Sphingobacterium</taxon>
    </lineage>
</organism>
<dbReference type="Gene3D" id="3.40.50.300">
    <property type="entry name" value="P-loop containing nucleotide triphosphate hydrolases"/>
    <property type="match status" value="1"/>
</dbReference>
<protein>
    <recommendedName>
        <fullName evidence="3">NACHT domain-containing protein</fullName>
    </recommendedName>
</protein>
<gene>
    <name evidence="1" type="ORF">QE382_002848</name>
</gene>